<dbReference type="GO" id="GO:0045892">
    <property type="term" value="P:negative regulation of DNA-templated transcription"/>
    <property type="evidence" value="ECO:0007669"/>
    <property type="project" value="UniProtKB-ARBA"/>
</dbReference>
<dbReference type="GO" id="GO:0003677">
    <property type="term" value="F:DNA binding"/>
    <property type="evidence" value="ECO:0007669"/>
    <property type="project" value="UniProtKB-KW"/>
</dbReference>
<dbReference type="EMBL" id="JAGQFH010000002">
    <property type="protein sequence ID" value="MBR8689126.1"/>
    <property type="molecule type" value="Genomic_DNA"/>
</dbReference>
<dbReference type="InterPro" id="IPR050707">
    <property type="entry name" value="HTH_MetabolicPath_Reg"/>
</dbReference>
<dbReference type="RefSeq" id="WP_060697826.1">
    <property type="nucleotide sequence ID" value="NZ_JAGQFH010000002.1"/>
</dbReference>
<dbReference type="Pfam" id="PF09339">
    <property type="entry name" value="HTH_IclR"/>
    <property type="match status" value="1"/>
</dbReference>
<name>A0ABD4QG32_9BACI</name>
<dbReference type="SUPFAM" id="SSF55781">
    <property type="entry name" value="GAF domain-like"/>
    <property type="match status" value="1"/>
</dbReference>
<dbReference type="Gene3D" id="1.10.10.10">
    <property type="entry name" value="Winged helix-like DNA-binding domain superfamily/Winged helix DNA-binding domain"/>
    <property type="match status" value="1"/>
</dbReference>
<dbReference type="SMART" id="SM00346">
    <property type="entry name" value="HTH_ICLR"/>
    <property type="match status" value="1"/>
</dbReference>
<dbReference type="InterPro" id="IPR005471">
    <property type="entry name" value="Tscrpt_reg_IclR_N"/>
</dbReference>
<dbReference type="PANTHER" id="PTHR30136:SF24">
    <property type="entry name" value="HTH-TYPE TRANSCRIPTIONAL REPRESSOR ALLR"/>
    <property type="match status" value="1"/>
</dbReference>
<feature type="domain" description="HTH iclR-type" evidence="4">
    <location>
        <begin position="7"/>
        <end position="69"/>
    </location>
</feature>
<evidence type="ECO:0000313" key="7">
    <source>
        <dbReference type="EMBL" id="MBR8689126.1"/>
    </source>
</evidence>
<reference evidence="6 8" key="1">
    <citation type="submission" date="2015-07" db="EMBL/GenBank/DDBJ databases">
        <title>Bacillus zhangzhouensis sp. nov. and Bacillus nanhaiticus sp. nov.</title>
        <authorList>
            <person name="Liu Y."/>
            <person name="Lai Q."/>
            <person name="Shao Z."/>
        </authorList>
    </citation>
    <scope>NUCLEOTIDE SEQUENCE [LARGE SCALE GENOMIC DNA]</scope>
    <source>
        <strain evidence="6 8">NH7I_1</strain>
    </source>
</reference>
<evidence type="ECO:0000256" key="3">
    <source>
        <dbReference type="ARBA" id="ARBA00023163"/>
    </source>
</evidence>
<reference evidence="7 9" key="2">
    <citation type="submission" date="2021-04" db="EMBL/GenBank/DDBJ databases">
        <title>Isolation of newly marine bacteria for enzymatic activity.</title>
        <authorList>
            <person name="Hadi W.A.M."/>
            <person name="Nair A.J.J."/>
            <person name="Edwin B.T."/>
        </authorList>
    </citation>
    <scope>NUCLEOTIDE SEQUENCE [LARGE SCALE GENOMIC DNA]</scope>
    <source>
        <strain evidence="7 9">B28A</strain>
    </source>
</reference>
<dbReference type="Proteomes" id="UP000676804">
    <property type="component" value="Unassembled WGS sequence"/>
</dbReference>
<dbReference type="Pfam" id="PF01614">
    <property type="entry name" value="IclR_C"/>
    <property type="match status" value="1"/>
</dbReference>
<accession>A0ABD4QG32</accession>
<dbReference type="EMBL" id="LGYN01000002">
    <property type="protein sequence ID" value="KPN15229.1"/>
    <property type="molecule type" value="Genomic_DNA"/>
</dbReference>
<dbReference type="InterPro" id="IPR014757">
    <property type="entry name" value="Tscrpt_reg_IclR_C"/>
</dbReference>
<dbReference type="InterPro" id="IPR036388">
    <property type="entry name" value="WH-like_DNA-bd_sf"/>
</dbReference>
<feature type="domain" description="IclR-ED" evidence="5">
    <location>
        <begin position="70"/>
        <end position="250"/>
    </location>
</feature>
<evidence type="ECO:0000256" key="2">
    <source>
        <dbReference type="ARBA" id="ARBA00023125"/>
    </source>
</evidence>
<dbReference type="Proteomes" id="UP000050272">
    <property type="component" value="Unassembled WGS sequence"/>
</dbReference>
<dbReference type="AlphaFoldDB" id="A0ABD4QG32"/>
<dbReference type="PANTHER" id="PTHR30136">
    <property type="entry name" value="HELIX-TURN-HELIX TRANSCRIPTIONAL REGULATOR, ICLR FAMILY"/>
    <property type="match status" value="1"/>
</dbReference>
<organism evidence="7 9">
    <name type="scientific">Bacillus australimaris</name>
    <dbReference type="NCBI Taxonomy" id="1326968"/>
    <lineage>
        <taxon>Bacteria</taxon>
        <taxon>Bacillati</taxon>
        <taxon>Bacillota</taxon>
        <taxon>Bacilli</taxon>
        <taxon>Bacillales</taxon>
        <taxon>Bacillaceae</taxon>
        <taxon>Bacillus</taxon>
    </lineage>
</organism>
<sequence>MTDKSTSQTLRRGLHILDLFHKVNKELTVKEITEKMGISTTVTFRLVNTLMECGYLTKNTSTVKIRLGLNAYKLGIYADPFPELREIAMPFIEDIAQKTKETVSLNIMDPLTKEGVCIASIESPHDVKFSRPIGLSKPIHNGASRKVLLAFMDHKQQELMIRRLSSKYEIEIDRLKVDLDQIKTKGFAYTEGEVNEGALNVAVPILSQEGHILAGLSIHCPTYRKKDDTVEYFAQLAKEAALKIERHLEKTEAAPS</sequence>
<gene>
    <name evidence="6" type="ORF">AKG37_16345</name>
    <name evidence="7" type="ORF">KCQ59_04925</name>
</gene>
<evidence type="ECO:0000259" key="5">
    <source>
        <dbReference type="PROSITE" id="PS51078"/>
    </source>
</evidence>
<proteinExistence type="predicted"/>
<dbReference type="PROSITE" id="PS51078">
    <property type="entry name" value="ICLR_ED"/>
    <property type="match status" value="1"/>
</dbReference>
<evidence type="ECO:0000256" key="1">
    <source>
        <dbReference type="ARBA" id="ARBA00023015"/>
    </source>
</evidence>
<dbReference type="Gene3D" id="3.30.450.40">
    <property type="match status" value="1"/>
</dbReference>
<comment type="caution">
    <text evidence="7">The sequence shown here is derived from an EMBL/GenBank/DDBJ whole genome shotgun (WGS) entry which is preliminary data.</text>
</comment>
<keyword evidence="1" id="KW-0805">Transcription regulation</keyword>
<keyword evidence="3" id="KW-0804">Transcription</keyword>
<dbReference type="InterPro" id="IPR029016">
    <property type="entry name" value="GAF-like_dom_sf"/>
</dbReference>
<dbReference type="SUPFAM" id="SSF46785">
    <property type="entry name" value="Winged helix' DNA-binding domain"/>
    <property type="match status" value="1"/>
</dbReference>
<protein>
    <submittedName>
        <fullName evidence="7">IclR family transcriptional regulator</fullName>
    </submittedName>
</protein>
<keyword evidence="8" id="KW-1185">Reference proteome</keyword>
<dbReference type="InterPro" id="IPR036390">
    <property type="entry name" value="WH_DNA-bd_sf"/>
</dbReference>
<keyword evidence="2" id="KW-0238">DNA-binding</keyword>
<evidence type="ECO:0000313" key="8">
    <source>
        <dbReference type="Proteomes" id="UP000050272"/>
    </source>
</evidence>
<evidence type="ECO:0000313" key="9">
    <source>
        <dbReference type="Proteomes" id="UP000676804"/>
    </source>
</evidence>
<evidence type="ECO:0000259" key="4">
    <source>
        <dbReference type="PROSITE" id="PS51077"/>
    </source>
</evidence>
<dbReference type="PROSITE" id="PS51077">
    <property type="entry name" value="HTH_ICLR"/>
    <property type="match status" value="1"/>
</dbReference>
<evidence type="ECO:0000313" key="6">
    <source>
        <dbReference type="EMBL" id="KPN15229.1"/>
    </source>
</evidence>